<dbReference type="EMBL" id="ML735216">
    <property type="protein sequence ID" value="KAE8396075.1"/>
    <property type="molecule type" value="Genomic_DNA"/>
</dbReference>
<feature type="compositionally biased region" description="Polar residues" evidence="1">
    <location>
        <begin position="1"/>
        <end position="12"/>
    </location>
</feature>
<name>A0A5N7CPN5_PETAA</name>
<feature type="compositionally biased region" description="Low complexity" evidence="1">
    <location>
        <begin position="106"/>
        <end position="124"/>
    </location>
</feature>
<dbReference type="Proteomes" id="UP000326877">
    <property type="component" value="Unassembled WGS sequence"/>
</dbReference>
<gene>
    <name evidence="2" type="ORF">BDV23DRAFT_178139</name>
    <name evidence="3" type="ORF">ETB97_011212</name>
</gene>
<feature type="compositionally biased region" description="Basic and acidic residues" evidence="1">
    <location>
        <begin position="128"/>
        <end position="141"/>
    </location>
</feature>
<dbReference type="AlphaFoldDB" id="A0A5N7CPN5"/>
<evidence type="ECO:0000256" key="1">
    <source>
        <dbReference type="SAM" id="MobiDB-lite"/>
    </source>
</evidence>
<dbReference type="EMBL" id="SPNV01000066">
    <property type="protein sequence ID" value="KAF5862762.1"/>
    <property type="molecule type" value="Genomic_DNA"/>
</dbReference>
<feature type="compositionally biased region" description="Low complexity" evidence="1">
    <location>
        <begin position="13"/>
        <end position="24"/>
    </location>
</feature>
<evidence type="ECO:0000313" key="2">
    <source>
        <dbReference type="EMBL" id="KAE8396075.1"/>
    </source>
</evidence>
<sequence length="159" mass="17983">MSFTKNLTRALNTQPLTQPLRRQQQQRTLTYATNSHESLEYRLSKLSLSKIKQESARPEPDLRHVVGYASVNRAVGDKMYQNLVRGVETLRTERKERAERWRNRMASSSSSSTSLSSSGSGAAGVRKGNAEEVGEMRCVEGRKRKARSRGLREEVSGWI</sequence>
<feature type="region of interest" description="Disordered" evidence="1">
    <location>
        <begin position="1"/>
        <end position="24"/>
    </location>
</feature>
<evidence type="ECO:0000313" key="3">
    <source>
        <dbReference type="EMBL" id="KAF5862762.1"/>
    </source>
</evidence>
<reference evidence="3 4" key="1">
    <citation type="submission" date="2019-04" db="EMBL/GenBank/DDBJ databases">
        <title>Aspergillus burnettii sp. nov., novel species from soil in southeast Queensland.</title>
        <authorList>
            <person name="Gilchrist C.L.M."/>
            <person name="Pitt J.I."/>
            <person name="Lange L."/>
            <person name="Lacey H.J."/>
            <person name="Vuong D."/>
            <person name="Midgley D.J."/>
            <person name="Greenfield P."/>
            <person name="Bradbury M."/>
            <person name="Lacey E."/>
            <person name="Busk P.K."/>
            <person name="Pilgaard B."/>
            <person name="Chooi Y.H."/>
            <person name="Piggott A.M."/>
        </authorList>
    </citation>
    <scope>NUCLEOTIDE SEQUENCE [LARGE SCALE GENOMIC DNA]</scope>
    <source>
        <strain evidence="3 4">FRR 5400</strain>
    </source>
</reference>
<protein>
    <submittedName>
        <fullName evidence="2">Uncharacterized protein</fullName>
    </submittedName>
</protein>
<dbReference type="Proteomes" id="UP000541154">
    <property type="component" value="Unassembled WGS sequence"/>
</dbReference>
<dbReference type="OrthoDB" id="4337159at2759"/>
<organism evidence="2">
    <name type="scientific">Petromyces alliaceus</name>
    <name type="common">Aspergillus alliaceus</name>
    <dbReference type="NCBI Taxonomy" id="209559"/>
    <lineage>
        <taxon>Eukaryota</taxon>
        <taxon>Fungi</taxon>
        <taxon>Dikarya</taxon>
        <taxon>Ascomycota</taxon>
        <taxon>Pezizomycotina</taxon>
        <taxon>Eurotiomycetes</taxon>
        <taxon>Eurotiomycetidae</taxon>
        <taxon>Eurotiales</taxon>
        <taxon>Aspergillaceae</taxon>
        <taxon>Aspergillus</taxon>
        <taxon>Aspergillus subgen. Circumdati</taxon>
    </lineage>
</organism>
<feature type="compositionally biased region" description="Basic and acidic residues" evidence="1">
    <location>
        <begin position="150"/>
        <end position="159"/>
    </location>
</feature>
<reference evidence="2" key="2">
    <citation type="submission" date="2019-04" db="EMBL/GenBank/DDBJ databases">
        <title>Friends and foes A comparative genomics studyof 23 Aspergillus species from section Flavi.</title>
        <authorList>
            <consortium name="DOE Joint Genome Institute"/>
            <person name="Kjaerbolling I."/>
            <person name="Vesth T."/>
            <person name="Frisvad J.C."/>
            <person name="Nybo J.L."/>
            <person name="Theobald S."/>
            <person name="Kildgaard S."/>
            <person name="Isbrandt T."/>
            <person name="Kuo A."/>
            <person name="Sato A."/>
            <person name="Lyhne E.K."/>
            <person name="Kogle M.E."/>
            <person name="Wiebenga A."/>
            <person name="Kun R.S."/>
            <person name="Lubbers R.J."/>
            <person name="Makela M.R."/>
            <person name="Barry K."/>
            <person name="Chovatia M."/>
            <person name="Clum A."/>
            <person name="Daum C."/>
            <person name="Haridas S."/>
            <person name="He G."/>
            <person name="LaButti K."/>
            <person name="Lipzen A."/>
            <person name="Mondo S."/>
            <person name="Riley R."/>
            <person name="Salamov A."/>
            <person name="Simmons B.A."/>
            <person name="Magnuson J.K."/>
            <person name="Henrissat B."/>
            <person name="Mortensen U.H."/>
            <person name="Larsen T.O."/>
            <person name="Devries R.P."/>
            <person name="Grigoriev I.V."/>
            <person name="Machida M."/>
            <person name="Baker S.E."/>
            <person name="Andersen M.R."/>
        </authorList>
    </citation>
    <scope>NUCLEOTIDE SEQUENCE [LARGE SCALE GENOMIC DNA]</scope>
    <source>
        <strain evidence="2">IBT 14317</strain>
    </source>
</reference>
<accession>A0A8H6A6U3</accession>
<keyword evidence="4" id="KW-1185">Reference proteome</keyword>
<proteinExistence type="predicted"/>
<evidence type="ECO:0000313" key="4">
    <source>
        <dbReference type="Proteomes" id="UP000541154"/>
    </source>
</evidence>
<accession>A0A5N7CPN5</accession>
<feature type="region of interest" description="Disordered" evidence="1">
    <location>
        <begin position="95"/>
        <end position="159"/>
    </location>
</feature>